<evidence type="ECO:0000259" key="12">
    <source>
        <dbReference type="PROSITE" id="PS51019"/>
    </source>
</evidence>
<feature type="signal peptide" evidence="11">
    <location>
        <begin position="1"/>
        <end position="24"/>
    </location>
</feature>
<organism evidence="13 14">
    <name type="scientific">Orchesella cincta</name>
    <name type="common">Springtail</name>
    <name type="synonym">Podura cincta</name>
    <dbReference type="NCBI Taxonomy" id="48709"/>
    <lineage>
        <taxon>Eukaryota</taxon>
        <taxon>Metazoa</taxon>
        <taxon>Ecdysozoa</taxon>
        <taxon>Arthropoda</taxon>
        <taxon>Hexapoda</taxon>
        <taxon>Collembola</taxon>
        <taxon>Entomobryomorpha</taxon>
        <taxon>Entomobryoidea</taxon>
        <taxon>Orchesellidae</taxon>
        <taxon>Orchesellinae</taxon>
        <taxon>Orchesella</taxon>
    </lineage>
</organism>
<dbReference type="GO" id="GO:0016020">
    <property type="term" value="C:membrane"/>
    <property type="evidence" value="ECO:0007669"/>
    <property type="project" value="TreeGrafter"/>
</dbReference>
<evidence type="ECO:0000256" key="10">
    <source>
        <dbReference type="SAM" id="Phobius"/>
    </source>
</evidence>
<keyword evidence="10" id="KW-1133">Transmembrane helix</keyword>
<evidence type="ECO:0000313" key="13">
    <source>
        <dbReference type="EMBL" id="ODM96840.1"/>
    </source>
</evidence>
<dbReference type="InterPro" id="IPR051237">
    <property type="entry name" value="Ferric-chelate_Red/DefProt"/>
</dbReference>
<comment type="caution">
    <text evidence="13">The sequence shown here is derived from an EMBL/GenBank/DDBJ whole genome shotgun (WGS) entry which is preliminary data.</text>
</comment>
<dbReference type="InterPro" id="IPR002861">
    <property type="entry name" value="Reeler_dom"/>
</dbReference>
<dbReference type="PANTHER" id="PTHR45828">
    <property type="entry name" value="CYTOCHROME B561/FERRIC REDUCTASE TRANSMEMBRANE"/>
    <property type="match status" value="1"/>
</dbReference>
<reference evidence="13 14" key="1">
    <citation type="journal article" date="2016" name="Genome Biol. Evol.">
        <title>Gene Family Evolution Reflects Adaptation to Soil Environmental Stressors in the Genome of the Collembolan Orchesella cincta.</title>
        <authorList>
            <person name="Faddeeva-Vakhrusheva A."/>
            <person name="Derks M.F."/>
            <person name="Anvar S.Y."/>
            <person name="Agamennone V."/>
            <person name="Suring W."/>
            <person name="Smit S."/>
            <person name="van Straalen N.M."/>
            <person name="Roelofs D."/>
        </authorList>
    </citation>
    <scope>NUCLEOTIDE SEQUENCE [LARGE SCALE GENOMIC DNA]</scope>
    <source>
        <tissue evidence="13">Mixed pool</tissue>
    </source>
</reference>
<keyword evidence="7" id="KW-0391">Immunity</keyword>
<dbReference type="Pfam" id="PF02014">
    <property type="entry name" value="Reeler"/>
    <property type="match status" value="1"/>
</dbReference>
<feature type="domain" description="Reelin" evidence="12">
    <location>
        <begin position="19"/>
        <end position="192"/>
    </location>
</feature>
<proteinExistence type="inferred from homology"/>
<dbReference type="OMA" id="AMEDEFH"/>
<evidence type="ECO:0000256" key="3">
    <source>
        <dbReference type="ARBA" id="ARBA00022525"/>
    </source>
</evidence>
<keyword evidence="5" id="KW-0399">Innate immunity</keyword>
<dbReference type="AlphaFoldDB" id="A0A1D2MUS6"/>
<dbReference type="GO" id="GO:0045087">
    <property type="term" value="P:innate immune response"/>
    <property type="evidence" value="ECO:0007669"/>
    <property type="project" value="UniProtKB-KW"/>
</dbReference>
<evidence type="ECO:0000313" key="14">
    <source>
        <dbReference type="Proteomes" id="UP000094527"/>
    </source>
</evidence>
<comment type="similarity">
    <text evidence="2">Belongs to the insect defense protein family.</text>
</comment>
<keyword evidence="6 11" id="KW-0732">Signal</keyword>
<dbReference type="Proteomes" id="UP000094527">
    <property type="component" value="Unassembled WGS sequence"/>
</dbReference>
<dbReference type="PROSITE" id="PS51019">
    <property type="entry name" value="REELIN"/>
    <property type="match status" value="1"/>
</dbReference>
<dbReference type="PANTHER" id="PTHR45828:SF9">
    <property type="entry name" value="CELL WALL INTEGRITY AND STRESS RESPONSE COMPONENT 4-LIKE-RELATED"/>
    <property type="match status" value="1"/>
</dbReference>
<protein>
    <submittedName>
        <fullName evidence="13">Putative ferric-chelate reductase 1</fullName>
    </submittedName>
</protein>
<dbReference type="CDD" id="cd08544">
    <property type="entry name" value="Reeler"/>
    <property type="match status" value="1"/>
</dbReference>
<dbReference type="STRING" id="48709.A0A1D2MUS6"/>
<keyword evidence="10" id="KW-0472">Membrane</keyword>
<accession>A0A1D2MUS6</accession>
<dbReference type="OrthoDB" id="6418377at2759"/>
<evidence type="ECO:0000256" key="5">
    <source>
        <dbReference type="ARBA" id="ARBA00022588"/>
    </source>
</evidence>
<name>A0A1D2MUS6_ORCCI</name>
<dbReference type="GO" id="GO:0005576">
    <property type="term" value="C:extracellular region"/>
    <property type="evidence" value="ECO:0007669"/>
    <property type="project" value="UniProtKB-SubCell"/>
</dbReference>
<keyword evidence="10" id="KW-0812">Transmembrane</keyword>
<comment type="subcellular location">
    <subcellularLocation>
        <location evidence="1">Secreted</location>
    </subcellularLocation>
</comment>
<sequence length="235" mass="25686">MTSIIITLYACIIVLFLSPDQTVGLKSGAPTDSCVEMSPKHPKSDGPGFYESQTAKSPFAIEIESASLLKGDKQVITLKSEGDNVDRLFRGFLVQVREANGSTPVGVFYSCPMNTKPVPCTNGEDINTLTHTDGLQSNEVILEWIPPSSGGTFQVYATFVENKRTFWVQQTSSEFNAEAGSKQETESMCPPPLEASSPSNTCTSMKSSPAFWIILMSVFVIYDCLLRAISLKFKK</sequence>
<dbReference type="Gene3D" id="2.60.40.4060">
    <property type="entry name" value="Reeler domain"/>
    <property type="match status" value="1"/>
</dbReference>
<gene>
    <name evidence="13" type="ORF">Ocin01_09842</name>
</gene>
<keyword evidence="14" id="KW-1185">Reference proteome</keyword>
<evidence type="ECO:0000256" key="4">
    <source>
        <dbReference type="ARBA" id="ARBA00022529"/>
    </source>
</evidence>
<evidence type="ECO:0000256" key="9">
    <source>
        <dbReference type="SAM" id="MobiDB-lite"/>
    </source>
</evidence>
<evidence type="ECO:0000256" key="11">
    <source>
        <dbReference type="SAM" id="SignalP"/>
    </source>
</evidence>
<dbReference type="GO" id="GO:0042742">
    <property type="term" value="P:defense response to bacterium"/>
    <property type="evidence" value="ECO:0007669"/>
    <property type="project" value="UniProtKB-KW"/>
</dbReference>
<evidence type="ECO:0000256" key="7">
    <source>
        <dbReference type="ARBA" id="ARBA00022859"/>
    </source>
</evidence>
<evidence type="ECO:0000256" key="1">
    <source>
        <dbReference type="ARBA" id="ARBA00004613"/>
    </source>
</evidence>
<feature type="region of interest" description="Disordered" evidence="9">
    <location>
        <begin position="28"/>
        <end position="49"/>
    </location>
</feature>
<keyword evidence="3" id="KW-0964">Secreted</keyword>
<evidence type="ECO:0000256" key="8">
    <source>
        <dbReference type="ARBA" id="ARBA00023022"/>
    </source>
</evidence>
<evidence type="ECO:0000256" key="2">
    <source>
        <dbReference type="ARBA" id="ARBA00008501"/>
    </source>
</evidence>
<dbReference type="InterPro" id="IPR042307">
    <property type="entry name" value="Reeler_sf"/>
</dbReference>
<feature type="transmembrane region" description="Helical" evidence="10">
    <location>
        <begin position="210"/>
        <end position="229"/>
    </location>
</feature>
<evidence type="ECO:0000256" key="6">
    <source>
        <dbReference type="ARBA" id="ARBA00022729"/>
    </source>
</evidence>
<keyword evidence="4" id="KW-0929">Antimicrobial</keyword>
<dbReference type="EMBL" id="LJIJ01000499">
    <property type="protein sequence ID" value="ODM96840.1"/>
    <property type="molecule type" value="Genomic_DNA"/>
</dbReference>
<feature type="chain" id="PRO_5008904588" evidence="11">
    <location>
        <begin position="25"/>
        <end position="235"/>
    </location>
</feature>
<keyword evidence="8" id="KW-0044">Antibiotic</keyword>